<keyword evidence="9" id="KW-0560">Oxidoreductase</keyword>
<dbReference type="SUPFAM" id="SSF50022">
    <property type="entry name" value="ISP domain"/>
    <property type="match status" value="1"/>
</dbReference>
<keyword evidence="1" id="KW-0001">2Fe-2S</keyword>
<evidence type="ECO:0000313" key="10">
    <source>
        <dbReference type="Proteomes" id="UP000094609"/>
    </source>
</evidence>
<evidence type="ECO:0000256" key="1">
    <source>
        <dbReference type="ARBA" id="ARBA00022714"/>
    </source>
</evidence>
<dbReference type="InterPro" id="IPR005805">
    <property type="entry name" value="Rieske_Fe-S_prot_C"/>
</dbReference>
<dbReference type="RefSeq" id="WP_069477324.1">
    <property type="nucleotide sequence ID" value="NZ_CP017111.1"/>
</dbReference>
<keyword evidence="7" id="KW-0812">Transmembrane</keyword>
<dbReference type="GO" id="GO:0016020">
    <property type="term" value="C:membrane"/>
    <property type="evidence" value="ECO:0007669"/>
    <property type="project" value="InterPro"/>
</dbReference>
<dbReference type="Proteomes" id="UP000094609">
    <property type="component" value="Chromosome"/>
</dbReference>
<keyword evidence="3" id="KW-0408">Iron</keyword>
<dbReference type="InterPro" id="IPR036922">
    <property type="entry name" value="Rieske_2Fe-2S_sf"/>
</dbReference>
<dbReference type="PROSITE" id="PS51296">
    <property type="entry name" value="RIESKE"/>
    <property type="match status" value="1"/>
</dbReference>
<dbReference type="GO" id="GO:0016491">
    <property type="term" value="F:oxidoreductase activity"/>
    <property type="evidence" value="ECO:0007669"/>
    <property type="project" value="UniProtKB-KW"/>
</dbReference>
<evidence type="ECO:0000256" key="4">
    <source>
        <dbReference type="ARBA" id="ARBA00023014"/>
    </source>
</evidence>
<evidence type="ECO:0000256" key="7">
    <source>
        <dbReference type="SAM" id="Phobius"/>
    </source>
</evidence>
<reference evidence="10" key="1">
    <citation type="submission" date="2016-08" db="EMBL/GenBank/DDBJ databases">
        <title>Complete genome sequence of the organohalide-respiring Epsilonproteobacterium Sulfurospirillum halorespirans.</title>
        <authorList>
            <person name="Goris T."/>
            <person name="Zimmermann J."/>
            <person name="Schenz B."/>
            <person name="Lemos M."/>
            <person name="Hackermueller J."/>
            <person name="Diekert G."/>
        </authorList>
    </citation>
    <scope>NUCLEOTIDE SEQUENCE [LARGE SCALE GENOMIC DNA]</scope>
    <source>
        <strain>DSM 13726</strain>
        <strain evidence="10">PCE-M2</strain>
    </source>
</reference>
<feature type="transmembrane region" description="Helical" evidence="7">
    <location>
        <begin position="7"/>
        <end position="28"/>
    </location>
</feature>
<dbReference type="InterPro" id="IPR014349">
    <property type="entry name" value="Rieske_Fe-S_prot"/>
</dbReference>
<evidence type="ECO:0000259" key="8">
    <source>
        <dbReference type="PROSITE" id="PS51296"/>
    </source>
</evidence>
<evidence type="ECO:0000256" key="2">
    <source>
        <dbReference type="ARBA" id="ARBA00022723"/>
    </source>
</evidence>
<dbReference type="EC" id="1.10.2.2" evidence="9"/>
<dbReference type="GO" id="GO:0046872">
    <property type="term" value="F:metal ion binding"/>
    <property type="evidence" value="ECO:0007669"/>
    <property type="project" value="UniProtKB-KW"/>
</dbReference>
<dbReference type="PANTHER" id="PTHR10134">
    <property type="entry name" value="CYTOCHROME B-C1 COMPLEX SUBUNIT RIESKE, MITOCHONDRIAL"/>
    <property type="match status" value="1"/>
</dbReference>
<dbReference type="EMBL" id="CP017111">
    <property type="protein sequence ID" value="AOO64392.1"/>
    <property type="molecule type" value="Genomic_DNA"/>
</dbReference>
<organism evidence="9 10">
    <name type="scientific">Sulfurospirillum halorespirans DSM 13726</name>
    <dbReference type="NCBI Taxonomy" id="1193502"/>
    <lineage>
        <taxon>Bacteria</taxon>
        <taxon>Pseudomonadati</taxon>
        <taxon>Campylobacterota</taxon>
        <taxon>Epsilonproteobacteria</taxon>
        <taxon>Campylobacterales</taxon>
        <taxon>Sulfurospirillaceae</taxon>
        <taxon>Sulfurospirillum</taxon>
    </lineage>
</organism>
<dbReference type="AlphaFoldDB" id="A0A1D7TH90"/>
<keyword evidence="4" id="KW-0411">Iron-sulfur</keyword>
<dbReference type="PRINTS" id="PR00162">
    <property type="entry name" value="RIESKE"/>
</dbReference>
<keyword evidence="2" id="KW-0479">Metal-binding</keyword>
<dbReference type="GO" id="GO:0051537">
    <property type="term" value="F:2 iron, 2 sulfur cluster binding"/>
    <property type="evidence" value="ECO:0007669"/>
    <property type="project" value="UniProtKB-KW"/>
</dbReference>
<keyword evidence="5" id="KW-1015">Disulfide bond</keyword>
<keyword evidence="10" id="KW-1185">Reference proteome</keyword>
<dbReference type="InterPro" id="IPR017941">
    <property type="entry name" value="Rieske_2Fe-2S"/>
</dbReference>
<keyword evidence="7" id="KW-1133">Transmembrane helix</keyword>
<proteinExistence type="predicted"/>
<sequence>MDRNRRLVNYSLLALTGTGVYYTVGTMFQSLEPPKKALLDAATFIDTTSLPLNEIAYFSWQKKPLFILKKDASMVLDQKRDIKIGDYYYTLMVGICTHLGCVPKYDASSKRFICPCHNGQFDYNGNALASPVTKPLVIPPFKVHDEMIIVGEVGEAYLQLMEAAKA</sequence>
<name>A0A1D7TH90_9BACT</name>
<dbReference type="PATRIC" id="fig|1193502.14.peg.612"/>
<dbReference type="KEGG" id="shal:SHALO_0603"/>
<gene>
    <name evidence="9" type="ORF">SHALO_0603</name>
</gene>
<dbReference type="Gene3D" id="2.102.10.10">
    <property type="entry name" value="Rieske [2Fe-2S] iron-sulphur domain"/>
    <property type="match status" value="1"/>
</dbReference>
<evidence type="ECO:0000256" key="5">
    <source>
        <dbReference type="ARBA" id="ARBA00023157"/>
    </source>
</evidence>
<evidence type="ECO:0000256" key="3">
    <source>
        <dbReference type="ARBA" id="ARBA00023004"/>
    </source>
</evidence>
<evidence type="ECO:0000256" key="6">
    <source>
        <dbReference type="ARBA" id="ARBA00034078"/>
    </source>
</evidence>
<dbReference type="STRING" id="1193502.SHALO_0603"/>
<comment type="cofactor">
    <cofactor evidence="6">
        <name>[2Fe-2S] cluster</name>
        <dbReference type="ChEBI" id="CHEBI:190135"/>
    </cofactor>
</comment>
<evidence type="ECO:0000313" key="9">
    <source>
        <dbReference type="EMBL" id="AOO64392.1"/>
    </source>
</evidence>
<protein>
    <submittedName>
        <fullName evidence="9">Ubiquinol-cytochrome c reductase iron-sulfur subunit</fullName>
        <ecNumber evidence="9">1.10.2.2</ecNumber>
    </submittedName>
</protein>
<accession>A0A1D7TH90</accession>
<feature type="domain" description="Rieske" evidence="8">
    <location>
        <begin position="92"/>
        <end position="150"/>
    </location>
</feature>
<keyword evidence="7" id="KW-0472">Membrane</keyword>
<dbReference type="Pfam" id="PF00355">
    <property type="entry name" value="Rieske"/>
    <property type="match status" value="1"/>
</dbReference>